<sequence length="383" mass="41892">IPINESMFEKGHISYNPAYNHMPRFCSCRVEKNTSFVDCDGKKSHVRSFDIRVPGYKDVTNSMWQRSLALSPSERIPYPYELEQAYVPHEPKWPTPSGMHEVDVLKICQGAVNKSEGLQKCQSVAKVDFRGIIEACVEDIKISDDVKLAQVATITAMGKCKDFVTKDSVFSSANATQDFMQDLLCPGDCSSNGNCTNGTCVCDDGFTGSDCSLDSTTAPVVMKIVSGEQCDIQKGPCDGVYISGSNFHEGENSSCHLHELKFYNGSFIGTGYDYHTSVDYITSTNVGCFLPSRMFIGTSIVAYSFSVTNDGMLFSQNKTVVIYDSSCLNCGGANATCTIQPLSCLIDGNCYSANQTKPEDSIFTCDPNVSNTDWTRRGTAILP</sequence>
<dbReference type="InterPro" id="IPR058727">
    <property type="entry name" value="Helical_Vwde"/>
</dbReference>
<comment type="caution">
    <text evidence="4">The sequence shown here is derived from an EMBL/GenBank/DDBJ whole genome shotgun (WGS) entry which is preliminary data.</text>
</comment>
<gene>
    <name evidence="4" type="ORF">ACJMK2_018162</name>
</gene>
<dbReference type="EMBL" id="JBJQND010000016">
    <property type="protein sequence ID" value="KAL3847240.1"/>
    <property type="molecule type" value="Genomic_DNA"/>
</dbReference>
<proteinExistence type="predicted"/>
<dbReference type="AlphaFoldDB" id="A0ABD3UFS8"/>
<evidence type="ECO:0000259" key="3">
    <source>
        <dbReference type="PROSITE" id="PS01186"/>
    </source>
</evidence>
<dbReference type="PROSITE" id="PS01186">
    <property type="entry name" value="EGF_2"/>
    <property type="match status" value="1"/>
</dbReference>
<evidence type="ECO:0000313" key="4">
    <source>
        <dbReference type="EMBL" id="KAL3847240.1"/>
    </source>
</evidence>
<dbReference type="Pfam" id="PF26129">
    <property type="entry name" value="Vwde"/>
    <property type="match status" value="1"/>
</dbReference>
<evidence type="ECO:0000259" key="2">
    <source>
        <dbReference type="PROSITE" id="PS00022"/>
    </source>
</evidence>
<dbReference type="Gene3D" id="2.10.25.10">
    <property type="entry name" value="Laminin"/>
    <property type="match status" value="1"/>
</dbReference>
<accession>A0ABD3UFS8</accession>
<protein>
    <recommendedName>
        <fullName evidence="2 3">EGF-like domain-containing protein</fullName>
    </recommendedName>
</protein>
<dbReference type="Pfam" id="PF23106">
    <property type="entry name" value="EGF_Teneurin"/>
    <property type="match status" value="1"/>
</dbReference>
<evidence type="ECO:0000313" key="5">
    <source>
        <dbReference type="Proteomes" id="UP001634394"/>
    </source>
</evidence>
<keyword evidence="5" id="KW-1185">Reference proteome</keyword>
<feature type="non-terminal residue" evidence="4">
    <location>
        <position position="1"/>
    </location>
</feature>
<name>A0ABD3UFS8_SINWO</name>
<dbReference type="Proteomes" id="UP001634394">
    <property type="component" value="Unassembled WGS sequence"/>
</dbReference>
<dbReference type="PROSITE" id="PS00022">
    <property type="entry name" value="EGF_1"/>
    <property type="match status" value="1"/>
</dbReference>
<keyword evidence="1" id="KW-0325">Glycoprotein</keyword>
<evidence type="ECO:0000256" key="1">
    <source>
        <dbReference type="ARBA" id="ARBA00023180"/>
    </source>
</evidence>
<dbReference type="FunFam" id="2.10.25.10:FF:000001">
    <property type="entry name" value="Tenascin C"/>
    <property type="match status" value="1"/>
</dbReference>
<organism evidence="4 5">
    <name type="scientific">Sinanodonta woodiana</name>
    <name type="common">Chinese pond mussel</name>
    <name type="synonym">Anodonta woodiana</name>
    <dbReference type="NCBI Taxonomy" id="1069815"/>
    <lineage>
        <taxon>Eukaryota</taxon>
        <taxon>Metazoa</taxon>
        <taxon>Spiralia</taxon>
        <taxon>Lophotrochozoa</taxon>
        <taxon>Mollusca</taxon>
        <taxon>Bivalvia</taxon>
        <taxon>Autobranchia</taxon>
        <taxon>Heteroconchia</taxon>
        <taxon>Palaeoheterodonta</taxon>
        <taxon>Unionida</taxon>
        <taxon>Unionoidea</taxon>
        <taxon>Unionidae</taxon>
        <taxon>Unioninae</taxon>
        <taxon>Sinanodonta</taxon>
    </lineage>
</organism>
<reference evidence="4 5" key="1">
    <citation type="submission" date="2024-11" db="EMBL/GenBank/DDBJ databases">
        <title>Chromosome-level genome assembly of the freshwater bivalve Anodonta woodiana.</title>
        <authorList>
            <person name="Chen X."/>
        </authorList>
    </citation>
    <scope>NUCLEOTIDE SEQUENCE [LARGE SCALE GENOMIC DNA]</scope>
    <source>
        <strain evidence="4">MN2024</strain>
        <tissue evidence="4">Gills</tissue>
    </source>
</reference>
<dbReference type="InterPro" id="IPR000742">
    <property type="entry name" value="EGF"/>
</dbReference>
<feature type="domain" description="EGF-like" evidence="2 3">
    <location>
        <begin position="200"/>
        <end position="211"/>
    </location>
</feature>